<comment type="caution">
    <text evidence="2">The sequence shown here is derived from an EMBL/GenBank/DDBJ whole genome shotgun (WGS) entry which is preliminary data.</text>
</comment>
<sequence length="73" mass="8109">MRQLHMNAFLSTGDKSTVDEVQGKKREIQRAGEVPKSIDYDTTRADPFLAATIARSVEKALDVPGYLDWTVIG</sequence>
<protein>
    <submittedName>
        <fullName evidence="2">Uncharacterized protein</fullName>
    </submittedName>
</protein>
<gene>
    <name evidence="2" type="ORF">CABS02_02485</name>
</gene>
<evidence type="ECO:0000313" key="3">
    <source>
        <dbReference type="Proteomes" id="UP001056436"/>
    </source>
</evidence>
<reference evidence="2" key="1">
    <citation type="submission" date="2019-01" db="EMBL/GenBank/DDBJ databases">
        <title>Colletotrichum abscissum LGMF1257.</title>
        <authorList>
            <person name="Baroncelli R."/>
        </authorList>
    </citation>
    <scope>NUCLEOTIDE SEQUENCE</scope>
    <source>
        <strain evidence="2">Ca142</strain>
    </source>
</reference>
<accession>A0A9P9XN94</accession>
<evidence type="ECO:0000313" key="2">
    <source>
        <dbReference type="EMBL" id="KAI3557381.1"/>
    </source>
</evidence>
<name>A0A9P9XN94_9PEZI</name>
<keyword evidence="3" id="KW-1185">Reference proteome</keyword>
<proteinExistence type="predicted"/>
<feature type="region of interest" description="Disordered" evidence="1">
    <location>
        <begin position="1"/>
        <end position="33"/>
    </location>
</feature>
<dbReference type="EMBL" id="SDAQ01000008">
    <property type="protein sequence ID" value="KAI3557381.1"/>
    <property type="molecule type" value="Genomic_DNA"/>
</dbReference>
<evidence type="ECO:0000256" key="1">
    <source>
        <dbReference type="SAM" id="MobiDB-lite"/>
    </source>
</evidence>
<dbReference type="AlphaFoldDB" id="A0A9P9XN94"/>
<feature type="compositionally biased region" description="Basic and acidic residues" evidence="1">
    <location>
        <begin position="16"/>
        <end position="30"/>
    </location>
</feature>
<organism evidence="2 3">
    <name type="scientific">Colletotrichum abscissum</name>
    <dbReference type="NCBI Taxonomy" id="1671311"/>
    <lineage>
        <taxon>Eukaryota</taxon>
        <taxon>Fungi</taxon>
        <taxon>Dikarya</taxon>
        <taxon>Ascomycota</taxon>
        <taxon>Pezizomycotina</taxon>
        <taxon>Sordariomycetes</taxon>
        <taxon>Hypocreomycetidae</taxon>
        <taxon>Glomerellales</taxon>
        <taxon>Glomerellaceae</taxon>
        <taxon>Colletotrichum</taxon>
        <taxon>Colletotrichum acutatum species complex</taxon>
    </lineage>
</organism>
<dbReference type="Proteomes" id="UP001056436">
    <property type="component" value="Unassembled WGS sequence"/>
</dbReference>